<keyword evidence="1" id="KW-0812">Transmembrane</keyword>
<dbReference type="RefSeq" id="WP_093337725.1">
    <property type="nucleotide sequence ID" value="NZ_FOXD01000013.1"/>
</dbReference>
<dbReference type="EMBL" id="FOXD01000013">
    <property type="protein sequence ID" value="SFP93262.1"/>
    <property type="molecule type" value="Genomic_DNA"/>
</dbReference>
<dbReference type="AlphaFoldDB" id="A0A1I5UDC6"/>
<evidence type="ECO:0000313" key="2">
    <source>
        <dbReference type="EMBL" id="SFP93262.1"/>
    </source>
</evidence>
<feature type="transmembrane region" description="Helical" evidence="1">
    <location>
        <begin position="53"/>
        <end position="72"/>
    </location>
</feature>
<evidence type="ECO:0000313" key="3">
    <source>
        <dbReference type="Proteomes" id="UP000198892"/>
    </source>
</evidence>
<dbReference type="InterPro" id="IPR038750">
    <property type="entry name" value="YczE/YyaS-like"/>
</dbReference>
<evidence type="ECO:0008006" key="4">
    <source>
        <dbReference type="Google" id="ProtNLM"/>
    </source>
</evidence>
<evidence type="ECO:0000256" key="1">
    <source>
        <dbReference type="SAM" id="Phobius"/>
    </source>
</evidence>
<gene>
    <name evidence="2" type="ORF">SAMN05518683_11317</name>
</gene>
<proteinExistence type="predicted"/>
<dbReference type="Proteomes" id="UP000198892">
    <property type="component" value="Unassembled WGS sequence"/>
</dbReference>
<dbReference type="STRING" id="1884432.SAMN05518683_11317"/>
<dbReference type="OrthoDB" id="154912at2"/>
<name>A0A1I5UDC6_9BACI</name>
<keyword evidence="1" id="KW-1133">Transmembrane helix</keyword>
<keyword evidence="1" id="KW-0472">Membrane</keyword>
<accession>A0A1I5UDC6</accession>
<dbReference type="PANTHER" id="PTHR40078">
    <property type="entry name" value="INTEGRAL MEMBRANE PROTEIN-RELATED"/>
    <property type="match status" value="1"/>
</dbReference>
<dbReference type="Pfam" id="PF19700">
    <property type="entry name" value="DUF6198"/>
    <property type="match status" value="1"/>
</dbReference>
<keyword evidence="3" id="KW-1185">Reference proteome</keyword>
<feature type="transmembrane region" description="Helical" evidence="1">
    <location>
        <begin position="84"/>
        <end position="102"/>
    </location>
</feature>
<feature type="transmembrane region" description="Helical" evidence="1">
    <location>
        <begin position="108"/>
        <end position="131"/>
    </location>
</feature>
<feature type="transmembrane region" description="Helical" evidence="1">
    <location>
        <begin position="163"/>
        <end position="187"/>
    </location>
</feature>
<organism evidence="2 3">
    <name type="scientific">Salibacterium halotolerans</name>
    <dbReference type="NCBI Taxonomy" id="1884432"/>
    <lineage>
        <taxon>Bacteria</taxon>
        <taxon>Bacillati</taxon>
        <taxon>Bacillota</taxon>
        <taxon>Bacilli</taxon>
        <taxon>Bacillales</taxon>
        <taxon>Bacillaceae</taxon>
    </lineage>
</organism>
<dbReference type="PANTHER" id="PTHR40078:SF1">
    <property type="entry name" value="INTEGRAL MEMBRANE PROTEIN"/>
    <property type="match status" value="1"/>
</dbReference>
<feature type="transmembrane region" description="Helical" evidence="1">
    <location>
        <begin position="12"/>
        <end position="33"/>
    </location>
</feature>
<sequence>MEREFAKHEHLIARWLIFTVGIIIMSFGIALMIKARLGSAPWDVLHVGLQHQFGLTVGTWSIIIGIGIIAVSSWMERRMPQAGSVVNMLVVGVFIDLFLWMLSTPDSYILRLLMLLAGIIVIGWGIGTYIAPGCGAGPRDSLMLALQKRTGWKVSRVRGLMEVLVLIIGWVLGGPVFIGTILFSFGIGQVVGFTLPQCEKMVNRLLGRGGTHENIDERSLRTYDYDGTG</sequence>
<reference evidence="3" key="1">
    <citation type="submission" date="2016-10" db="EMBL/GenBank/DDBJ databases">
        <authorList>
            <person name="Varghese N."/>
            <person name="Submissions S."/>
        </authorList>
    </citation>
    <scope>NUCLEOTIDE SEQUENCE [LARGE SCALE GENOMIC DNA]</scope>
    <source>
        <strain evidence="3">S7</strain>
    </source>
</reference>
<protein>
    <recommendedName>
        <fullName evidence="4">Membrane protein YczE</fullName>
    </recommendedName>
</protein>